<dbReference type="Gene3D" id="1.10.8.430">
    <property type="entry name" value="Helical domain of apoptotic protease-activating factors"/>
    <property type="match status" value="1"/>
</dbReference>
<dbReference type="Proteomes" id="UP001151287">
    <property type="component" value="Unassembled WGS sequence"/>
</dbReference>
<dbReference type="Pfam" id="PF00931">
    <property type="entry name" value="NB-ARC"/>
    <property type="match status" value="1"/>
</dbReference>
<dbReference type="GO" id="GO:0009626">
    <property type="term" value="P:plant-type hypersensitive response"/>
    <property type="evidence" value="ECO:0007669"/>
    <property type="project" value="UniProtKB-ARBA"/>
</dbReference>
<protein>
    <recommendedName>
        <fullName evidence="13">Disease resistance protein RGA3</fullName>
    </recommendedName>
</protein>
<feature type="domain" description="R13L1/DRL21-like LRR repeat region" evidence="10">
    <location>
        <begin position="678"/>
        <end position="816"/>
    </location>
</feature>
<dbReference type="FunFam" id="1.10.10.10:FF:000322">
    <property type="entry name" value="Probable disease resistance protein At1g63360"/>
    <property type="match status" value="1"/>
</dbReference>
<dbReference type="InterPro" id="IPR058922">
    <property type="entry name" value="WHD_DRP"/>
</dbReference>
<dbReference type="EMBL" id="JAMQYH010000003">
    <property type="protein sequence ID" value="KAJ1692189.1"/>
    <property type="molecule type" value="Genomic_DNA"/>
</dbReference>
<dbReference type="Gene3D" id="1.10.10.10">
    <property type="entry name" value="Winged helix-like DNA-binding domain superfamily/Winged helix DNA-binding domain"/>
    <property type="match status" value="1"/>
</dbReference>
<comment type="caution">
    <text evidence="11">The sequence shown here is derived from an EMBL/GenBank/DDBJ whole genome shotgun (WGS) entry which is preliminary data.</text>
</comment>
<evidence type="ECO:0000259" key="10">
    <source>
        <dbReference type="Pfam" id="PF25019"/>
    </source>
</evidence>
<dbReference type="InterPro" id="IPR002182">
    <property type="entry name" value="NB-ARC"/>
</dbReference>
<evidence type="ECO:0000256" key="2">
    <source>
        <dbReference type="ARBA" id="ARBA00022614"/>
    </source>
</evidence>
<dbReference type="SUPFAM" id="SSF52047">
    <property type="entry name" value="RNI-like"/>
    <property type="match status" value="1"/>
</dbReference>
<dbReference type="InterPro" id="IPR032675">
    <property type="entry name" value="LRR_dom_sf"/>
</dbReference>
<evidence type="ECO:0000256" key="1">
    <source>
        <dbReference type="ARBA" id="ARBA00008894"/>
    </source>
</evidence>
<dbReference type="InterPro" id="IPR038005">
    <property type="entry name" value="RX-like_CC"/>
</dbReference>
<keyword evidence="5" id="KW-0611">Plant defense</keyword>
<dbReference type="InterPro" id="IPR027417">
    <property type="entry name" value="P-loop_NTPase"/>
</dbReference>
<dbReference type="Pfam" id="PF18052">
    <property type="entry name" value="Rx_N"/>
    <property type="match status" value="1"/>
</dbReference>
<feature type="domain" description="Disease resistance N-terminal" evidence="8">
    <location>
        <begin position="12"/>
        <end position="91"/>
    </location>
</feature>
<accession>A0A9Q0HN67</accession>
<dbReference type="Gene3D" id="3.80.10.10">
    <property type="entry name" value="Ribonuclease Inhibitor"/>
    <property type="match status" value="3"/>
</dbReference>
<dbReference type="Gene3D" id="1.20.5.4130">
    <property type="match status" value="1"/>
</dbReference>
<evidence type="ECO:0000256" key="4">
    <source>
        <dbReference type="ARBA" id="ARBA00022741"/>
    </source>
</evidence>
<evidence type="ECO:0000259" key="8">
    <source>
        <dbReference type="Pfam" id="PF18052"/>
    </source>
</evidence>
<name>A0A9Q0HN67_9POAL</name>
<keyword evidence="6" id="KW-0067">ATP-binding</keyword>
<feature type="domain" description="NB-ARC" evidence="7">
    <location>
        <begin position="168"/>
        <end position="340"/>
    </location>
</feature>
<dbReference type="InterPro" id="IPR056789">
    <property type="entry name" value="LRR_R13L1-DRL21"/>
</dbReference>
<evidence type="ECO:0000259" key="9">
    <source>
        <dbReference type="Pfam" id="PF23559"/>
    </source>
</evidence>
<dbReference type="PANTHER" id="PTHR36766">
    <property type="entry name" value="PLANT BROAD-SPECTRUM MILDEW RESISTANCE PROTEIN RPW8"/>
    <property type="match status" value="1"/>
</dbReference>
<gene>
    <name evidence="11" type="ORF">LUZ63_008887</name>
</gene>
<dbReference type="InterPro" id="IPR041118">
    <property type="entry name" value="Rx_N"/>
</dbReference>
<dbReference type="Pfam" id="PF25019">
    <property type="entry name" value="LRR_R13L1-DRL21"/>
    <property type="match status" value="1"/>
</dbReference>
<evidence type="ECO:0000259" key="7">
    <source>
        <dbReference type="Pfam" id="PF00931"/>
    </source>
</evidence>
<dbReference type="SUPFAM" id="SSF52540">
    <property type="entry name" value="P-loop containing nucleoside triphosphate hydrolases"/>
    <property type="match status" value="1"/>
</dbReference>
<keyword evidence="3" id="KW-0677">Repeat</keyword>
<evidence type="ECO:0008006" key="13">
    <source>
        <dbReference type="Google" id="ProtNLM"/>
    </source>
</evidence>
<dbReference type="PANTHER" id="PTHR36766:SF40">
    <property type="entry name" value="DISEASE RESISTANCE PROTEIN RGA3"/>
    <property type="match status" value="1"/>
</dbReference>
<dbReference type="Pfam" id="PF23559">
    <property type="entry name" value="WHD_DRP"/>
    <property type="match status" value="1"/>
</dbReference>
<keyword evidence="2" id="KW-0433">Leucine-rich repeat</keyword>
<evidence type="ECO:0000313" key="12">
    <source>
        <dbReference type="Proteomes" id="UP001151287"/>
    </source>
</evidence>
<dbReference type="PRINTS" id="PR00364">
    <property type="entry name" value="DISEASERSIST"/>
</dbReference>
<proteinExistence type="inferred from homology"/>
<dbReference type="GO" id="GO:0005524">
    <property type="term" value="F:ATP binding"/>
    <property type="evidence" value="ECO:0007669"/>
    <property type="project" value="UniProtKB-KW"/>
</dbReference>
<dbReference type="InterPro" id="IPR036388">
    <property type="entry name" value="WH-like_DNA-bd_sf"/>
</dbReference>
<sequence>MADLLVSALIPTVLKKAADSLVQRLGEMWGINDQRERLHNMLLEIQAVLPDAEDKANSNEAVKSWLQKLKSAAYDAGDLLDEFCYEELRRDAVRRGHIVGNVSGFFSLENPALFRYKMSGKLKKLVGRIDGLVVQMGRFGFQQGQHVQVANRVKTDGFVIESKVVGRDEDKEKIVKLLLEGSTSEDLKVVPVVGMGGLGKTTIAQLVYNDPRVKDHFKLPLWVCVSEDFNIGLLIKSVIELVMGKCEVPIDNMELLRRRLHEAIGGKRYLLVLDDVWNDNVDEWDRLRALLNYEHAGSAIIVTTRSDRVASIMGTVESYKLGFLDMDDSWKLFYRRAFSMGVQEIRELVEIGKKMVENCGGLPLAITTLGSLMSYKHEVREWSAILEESRFWEIRSNNNNVMPVLRLSYDHLPPYMKQCFAFCAIFPKDFQMDKEKLIQYWMASGFIPSDGPGSPEMKGGDIFDELVWRSFFQEVNRLKRSTRCKMHDLMHDLAQSIMGDECLSLLELPTQINQQKLAVRHISYKEFPSDINNIINSFPTIRSLISCSVFGDQYVCNIGFLKSNALQILELHATNIGRTMVTPEKMKYLRYLEISSNFASLPEATTTLYLLQTLRLVACWYLIKLPNGMKYMSSLRHIYIEDDYEYSELRSMPPCLGQLNYLQVLTVYIVGTSVGNSIGELRNLNLHGTLHLYNIREVRDAENAMEANLIAKQNLDDLALCWGMPANYKSSFFKVPELNDQEVVNCDPHEVLDALKPCNQLKVLQVTQYPGNEFPVWMTEYSMLQNLIELYLIDCRKCTKIPPVDKLPFLRILCLKFFYNLRHLCNCGSTSGESDEDGQLTFPKLMEIELFEMPNLSSWCEGEVGNETSLVFPVLRSLVIINCPKLTAMPCAPLLHELSVKENRALQCIATGLTKLQILSLARHGRDTESENESLSFQPWESLRSLKLSRYNSIVPIDTNEGEQPCVSVTPTKCHSLELESCNFIFSSNIVPNSFLWFWNCFTFLQYLSISRCDSLKYWPEKEFRSLNCLEYISVESCPNFLGSQQDLPSERSITEALLPNLKSMRIYFCPEMIEIPKCSTSLQSLYIADWTKLERLPELLGSMVSLKKLAIQSCGNLQSLPSSIGRLMSLEKLIIWHCKNLANLPEGMEGLIALEVFDIRDCPKIRVLPEGLLQQLKNLDRLWIEKCPHLERHFKRCGKYRRVTSEIRIKKIGGDPVDY</sequence>
<evidence type="ECO:0000313" key="11">
    <source>
        <dbReference type="EMBL" id="KAJ1692189.1"/>
    </source>
</evidence>
<comment type="similarity">
    <text evidence="1">Belongs to the disease resistance NB-LRR family.</text>
</comment>
<dbReference type="AlphaFoldDB" id="A0A9Q0HN67"/>
<keyword evidence="12" id="KW-1185">Reference proteome</keyword>
<dbReference type="GO" id="GO:0042742">
    <property type="term" value="P:defense response to bacterium"/>
    <property type="evidence" value="ECO:0007669"/>
    <property type="project" value="UniProtKB-ARBA"/>
</dbReference>
<dbReference type="GO" id="GO:0002758">
    <property type="term" value="P:innate immune response-activating signaling pathway"/>
    <property type="evidence" value="ECO:0007669"/>
    <property type="project" value="UniProtKB-ARBA"/>
</dbReference>
<feature type="domain" description="Disease resistance protein winged helix" evidence="9">
    <location>
        <begin position="425"/>
        <end position="494"/>
    </location>
</feature>
<evidence type="ECO:0000256" key="3">
    <source>
        <dbReference type="ARBA" id="ARBA00022737"/>
    </source>
</evidence>
<dbReference type="FunFam" id="1.10.8.430:FF:000003">
    <property type="entry name" value="Probable disease resistance protein At5g66910"/>
    <property type="match status" value="1"/>
</dbReference>
<dbReference type="OrthoDB" id="600820at2759"/>
<evidence type="ECO:0000256" key="6">
    <source>
        <dbReference type="ARBA" id="ARBA00022840"/>
    </source>
</evidence>
<evidence type="ECO:0000256" key="5">
    <source>
        <dbReference type="ARBA" id="ARBA00022821"/>
    </source>
</evidence>
<dbReference type="SUPFAM" id="SSF52058">
    <property type="entry name" value="L domain-like"/>
    <property type="match status" value="1"/>
</dbReference>
<dbReference type="InterPro" id="IPR042197">
    <property type="entry name" value="Apaf_helical"/>
</dbReference>
<reference evidence="11" key="1">
    <citation type="journal article" date="2022" name="Cell">
        <title>Repeat-based holocentromeres influence genome architecture and karyotype evolution.</title>
        <authorList>
            <person name="Hofstatter P.G."/>
            <person name="Thangavel G."/>
            <person name="Lux T."/>
            <person name="Neumann P."/>
            <person name="Vondrak T."/>
            <person name="Novak P."/>
            <person name="Zhang M."/>
            <person name="Costa L."/>
            <person name="Castellani M."/>
            <person name="Scott A."/>
            <person name="Toegelov H."/>
            <person name="Fuchs J."/>
            <person name="Mata-Sucre Y."/>
            <person name="Dias Y."/>
            <person name="Vanzela A.L.L."/>
            <person name="Huettel B."/>
            <person name="Almeida C.C.S."/>
            <person name="Simkova H."/>
            <person name="Souza G."/>
            <person name="Pedrosa-Harand A."/>
            <person name="Macas J."/>
            <person name="Mayer K.F.X."/>
            <person name="Houben A."/>
            <person name="Marques A."/>
        </authorList>
    </citation>
    <scope>NUCLEOTIDE SEQUENCE</scope>
    <source>
        <strain evidence="11">RhyBre1mFocal</strain>
    </source>
</reference>
<keyword evidence="4" id="KW-0547">Nucleotide-binding</keyword>
<organism evidence="11 12">
    <name type="scientific">Rhynchospora breviuscula</name>
    <dbReference type="NCBI Taxonomy" id="2022672"/>
    <lineage>
        <taxon>Eukaryota</taxon>
        <taxon>Viridiplantae</taxon>
        <taxon>Streptophyta</taxon>
        <taxon>Embryophyta</taxon>
        <taxon>Tracheophyta</taxon>
        <taxon>Spermatophyta</taxon>
        <taxon>Magnoliopsida</taxon>
        <taxon>Liliopsida</taxon>
        <taxon>Poales</taxon>
        <taxon>Cyperaceae</taxon>
        <taxon>Cyperoideae</taxon>
        <taxon>Rhynchosporeae</taxon>
        <taxon>Rhynchospora</taxon>
    </lineage>
</organism>
<dbReference type="GO" id="GO:0043531">
    <property type="term" value="F:ADP binding"/>
    <property type="evidence" value="ECO:0007669"/>
    <property type="project" value="InterPro"/>
</dbReference>
<dbReference type="CDD" id="cd14798">
    <property type="entry name" value="RX-CC_like"/>
    <property type="match status" value="1"/>
</dbReference>
<dbReference type="FunFam" id="3.40.50.300:FF:001091">
    <property type="entry name" value="Probable disease resistance protein At1g61300"/>
    <property type="match status" value="1"/>
</dbReference>
<dbReference type="Gene3D" id="3.40.50.300">
    <property type="entry name" value="P-loop containing nucleotide triphosphate hydrolases"/>
    <property type="match status" value="1"/>
</dbReference>